<proteinExistence type="predicted"/>
<reference evidence="1 2" key="1">
    <citation type="submission" date="2016-11" db="EMBL/GenBank/DDBJ databases">
        <authorList>
            <person name="Jaros S."/>
            <person name="Januszkiewicz K."/>
            <person name="Wedrychowicz H."/>
        </authorList>
    </citation>
    <scope>NUCLEOTIDE SEQUENCE [LARGE SCALE GENOMIC DNA]</scope>
    <source>
        <strain evidence="1 2">DSM 26883</strain>
    </source>
</reference>
<keyword evidence="2" id="KW-1185">Reference proteome</keyword>
<accession>A0A1M4VI35</accession>
<organism evidence="1 2">
    <name type="scientific">Bacteroides faecichinchillae</name>
    <dbReference type="NCBI Taxonomy" id="871325"/>
    <lineage>
        <taxon>Bacteria</taxon>
        <taxon>Pseudomonadati</taxon>
        <taxon>Bacteroidota</taxon>
        <taxon>Bacteroidia</taxon>
        <taxon>Bacteroidales</taxon>
        <taxon>Bacteroidaceae</taxon>
        <taxon>Bacteroides</taxon>
    </lineage>
</organism>
<dbReference type="AlphaFoldDB" id="A0A1M4VI35"/>
<evidence type="ECO:0000313" key="1">
    <source>
        <dbReference type="EMBL" id="SHE68681.1"/>
    </source>
</evidence>
<protein>
    <submittedName>
        <fullName evidence="1">Uncharacterized protein</fullName>
    </submittedName>
</protein>
<dbReference type="STRING" id="871325.SAMN05444349_1054"/>
<name>A0A1M4VI35_9BACE</name>
<evidence type="ECO:0000313" key="2">
    <source>
        <dbReference type="Proteomes" id="UP000184436"/>
    </source>
</evidence>
<dbReference type="EMBL" id="FQVD01000005">
    <property type="protein sequence ID" value="SHE68681.1"/>
    <property type="molecule type" value="Genomic_DNA"/>
</dbReference>
<gene>
    <name evidence="1" type="ORF">SAMN05444349_1054</name>
</gene>
<sequence>MDILQTKRTNNEINLENEKVHCKIAWESNTDKEEESE</sequence>
<dbReference type="Proteomes" id="UP000184436">
    <property type="component" value="Unassembled WGS sequence"/>
</dbReference>